<dbReference type="Proteomes" id="UP000050277">
    <property type="component" value="Unassembled WGS sequence"/>
</dbReference>
<dbReference type="InterPro" id="IPR002020">
    <property type="entry name" value="Citrate_synthase"/>
</dbReference>
<evidence type="ECO:0000313" key="7">
    <source>
        <dbReference type="Proteomes" id="UP000050277"/>
    </source>
</evidence>
<dbReference type="CDD" id="cd06102">
    <property type="entry name" value="citrate_synt_like_2"/>
    <property type="match status" value="1"/>
</dbReference>
<dbReference type="PATRIC" id="fig|70996.4.peg.4169"/>
<evidence type="ECO:0000256" key="2">
    <source>
        <dbReference type="ARBA" id="ARBA00010566"/>
    </source>
</evidence>
<dbReference type="UniPathway" id="UPA00223"/>
<accession>A0A0P6Y2L2</accession>
<gene>
    <name evidence="6" type="ORF">SE18_12425</name>
</gene>
<comment type="caution">
    <text evidence="6">The sequence shown here is derived from an EMBL/GenBank/DDBJ whole genome shotgun (WGS) entry which is preliminary data.</text>
</comment>
<dbReference type="GO" id="GO:0005975">
    <property type="term" value="P:carbohydrate metabolic process"/>
    <property type="evidence" value="ECO:0007669"/>
    <property type="project" value="TreeGrafter"/>
</dbReference>
<comment type="pathway">
    <text evidence="1">Carbohydrate metabolism; tricarboxylic acid cycle.</text>
</comment>
<dbReference type="SUPFAM" id="SSF48256">
    <property type="entry name" value="Citrate synthase"/>
    <property type="match status" value="1"/>
</dbReference>
<evidence type="ECO:0000256" key="1">
    <source>
        <dbReference type="ARBA" id="ARBA00005163"/>
    </source>
</evidence>
<dbReference type="Pfam" id="PF00285">
    <property type="entry name" value="Citrate_synt"/>
    <property type="match status" value="1"/>
</dbReference>
<dbReference type="EC" id="2.3.3.16" evidence="3"/>
<name>A0A0P6Y2L2_9CHLR</name>
<sequence>MLIDESILEWSNAMTRYLSAREVAEHLGISVPTVYAYVSRGLLHSEPAGAHAHRYLFDEVEQLKLRREGRRNPASVAAGALHWGTPVLDSAITLIDNQLVYYRGIDVRDLALNASIEDVASLIWTGERQQSGQLWADLPAISIPQLPDLALIEQCVIALAMVGSNDHAAFDQRLQGLQRTAVRVVQLLFSVAAKRPLQGPIVAHLAEAWQIPAHLQPLLNAALIVSADHELNVSSFTARCVASAGTTLYAVVSAGLAALGGVHHGKQSELSELLLDELLRSPDMLAVLAQKLRLGQPIPGFGHPMYPNGDPRGKVLLDLIRRLAPQFSSDIDRIIQAVYELLGDHPTIDFGLAWVGRVLNLPLGSAMSLFALGRSVGWIGHALEQYSDARLIRPRARYIGERPTISKL</sequence>
<dbReference type="InterPro" id="IPR036969">
    <property type="entry name" value="Citrate_synthase_sf"/>
</dbReference>
<evidence type="ECO:0000256" key="4">
    <source>
        <dbReference type="ARBA" id="ARBA00022679"/>
    </source>
</evidence>
<dbReference type="InterPro" id="IPR041657">
    <property type="entry name" value="HTH_17"/>
</dbReference>
<dbReference type="InterPro" id="IPR009061">
    <property type="entry name" value="DNA-bd_dom_put_sf"/>
</dbReference>
<evidence type="ECO:0000259" key="5">
    <source>
        <dbReference type="Pfam" id="PF12728"/>
    </source>
</evidence>
<dbReference type="InterPro" id="IPR016143">
    <property type="entry name" value="Citrate_synth-like_sm_a-sub"/>
</dbReference>
<dbReference type="InterPro" id="IPR016142">
    <property type="entry name" value="Citrate_synth-like_lrg_a-sub"/>
</dbReference>
<keyword evidence="4" id="KW-0808">Transferase</keyword>
<dbReference type="GO" id="GO:0036440">
    <property type="term" value="F:citrate synthase activity"/>
    <property type="evidence" value="ECO:0007669"/>
    <property type="project" value="UniProtKB-EC"/>
</dbReference>
<dbReference type="Gene3D" id="1.10.580.10">
    <property type="entry name" value="Citrate Synthase, domain 1"/>
    <property type="match status" value="1"/>
</dbReference>
<organism evidence="6 7">
    <name type="scientific">Herpetosiphon geysericola</name>
    <dbReference type="NCBI Taxonomy" id="70996"/>
    <lineage>
        <taxon>Bacteria</taxon>
        <taxon>Bacillati</taxon>
        <taxon>Chloroflexota</taxon>
        <taxon>Chloroflexia</taxon>
        <taxon>Herpetosiphonales</taxon>
        <taxon>Herpetosiphonaceae</taxon>
        <taxon>Herpetosiphon</taxon>
    </lineage>
</organism>
<feature type="domain" description="Helix-turn-helix" evidence="5">
    <location>
        <begin position="17"/>
        <end position="63"/>
    </location>
</feature>
<dbReference type="SUPFAM" id="SSF46955">
    <property type="entry name" value="Putative DNA-binding domain"/>
    <property type="match status" value="1"/>
</dbReference>
<dbReference type="Pfam" id="PF12728">
    <property type="entry name" value="HTH_17"/>
    <property type="match status" value="1"/>
</dbReference>
<proteinExistence type="inferred from homology"/>
<dbReference type="GO" id="GO:0005829">
    <property type="term" value="C:cytosol"/>
    <property type="evidence" value="ECO:0007669"/>
    <property type="project" value="TreeGrafter"/>
</dbReference>
<dbReference type="GO" id="GO:0006099">
    <property type="term" value="P:tricarboxylic acid cycle"/>
    <property type="evidence" value="ECO:0007669"/>
    <property type="project" value="UniProtKB-UniPathway"/>
</dbReference>
<dbReference type="EMBL" id="LGKP01000021">
    <property type="protein sequence ID" value="KPL86852.1"/>
    <property type="molecule type" value="Genomic_DNA"/>
</dbReference>
<dbReference type="AlphaFoldDB" id="A0A0P6Y2L2"/>
<comment type="similarity">
    <text evidence="2">Belongs to the citrate synthase family.</text>
</comment>
<dbReference type="PANTHER" id="PTHR11739:SF4">
    <property type="entry name" value="CITRATE SYNTHASE, PEROXISOMAL"/>
    <property type="match status" value="1"/>
</dbReference>
<evidence type="ECO:0000256" key="3">
    <source>
        <dbReference type="ARBA" id="ARBA00012972"/>
    </source>
</evidence>
<keyword evidence="7" id="KW-1185">Reference proteome</keyword>
<dbReference type="STRING" id="70996.SE18_12425"/>
<reference evidence="6 7" key="1">
    <citation type="submission" date="2015-07" db="EMBL/GenBank/DDBJ databases">
        <title>Whole genome sequence of Herpetosiphon geysericola DSM 7119.</title>
        <authorList>
            <person name="Hemp J."/>
            <person name="Ward L.M."/>
            <person name="Pace L.A."/>
            <person name="Fischer W.W."/>
        </authorList>
    </citation>
    <scope>NUCLEOTIDE SEQUENCE [LARGE SCALE GENOMIC DNA]</scope>
    <source>
        <strain evidence="6 7">DSM 7119</strain>
    </source>
</reference>
<dbReference type="PANTHER" id="PTHR11739">
    <property type="entry name" value="CITRATE SYNTHASE"/>
    <property type="match status" value="1"/>
</dbReference>
<evidence type="ECO:0000313" key="6">
    <source>
        <dbReference type="EMBL" id="KPL86852.1"/>
    </source>
</evidence>
<dbReference type="Gene3D" id="1.10.230.10">
    <property type="entry name" value="Cytochrome P450-Terp, domain 2"/>
    <property type="match status" value="1"/>
</dbReference>
<protein>
    <recommendedName>
        <fullName evidence="3">citrate synthase (unknown stereospecificity)</fullName>
        <ecNumber evidence="3">2.3.3.16</ecNumber>
    </recommendedName>
</protein>